<proteinExistence type="predicted"/>
<dbReference type="Proteomes" id="UP000076727">
    <property type="component" value="Unassembled WGS sequence"/>
</dbReference>
<accession>A0A165PAR9</accession>
<gene>
    <name evidence="1" type="ORF">DAEQUDRAFT_369620</name>
</gene>
<keyword evidence="2" id="KW-1185">Reference proteome</keyword>
<evidence type="ECO:0000313" key="1">
    <source>
        <dbReference type="EMBL" id="KZT67976.1"/>
    </source>
</evidence>
<sequence length="160" mass="17224">MMLQPAVAEHFSSSQAAAHNHPLRLPRNIKQAYSRNRDGSLHSLPPAPPVASRGVPRIADLNTDALRSCDCQSFSCGEMIALSHLQSHSRSQSARASLIRLAVAICTPMLEMESANSNVSLYLTTYLSFILSRGAEGERIAAGTDSINATCRVASAFRAE</sequence>
<dbReference type="AlphaFoldDB" id="A0A165PAR9"/>
<evidence type="ECO:0000313" key="2">
    <source>
        <dbReference type="Proteomes" id="UP000076727"/>
    </source>
</evidence>
<dbReference type="EMBL" id="KV429071">
    <property type="protein sequence ID" value="KZT67976.1"/>
    <property type="molecule type" value="Genomic_DNA"/>
</dbReference>
<protein>
    <submittedName>
        <fullName evidence="1">Uncharacterized protein</fullName>
    </submittedName>
</protein>
<organism evidence="1 2">
    <name type="scientific">Daedalea quercina L-15889</name>
    <dbReference type="NCBI Taxonomy" id="1314783"/>
    <lineage>
        <taxon>Eukaryota</taxon>
        <taxon>Fungi</taxon>
        <taxon>Dikarya</taxon>
        <taxon>Basidiomycota</taxon>
        <taxon>Agaricomycotina</taxon>
        <taxon>Agaricomycetes</taxon>
        <taxon>Polyporales</taxon>
        <taxon>Fomitopsis</taxon>
    </lineage>
</organism>
<name>A0A165PAR9_9APHY</name>
<reference evidence="1 2" key="1">
    <citation type="journal article" date="2016" name="Mol. Biol. Evol.">
        <title>Comparative Genomics of Early-Diverging Mushroom-Forming Fungi Provides Insights into the Origins of Lignocellulose Decay Capabilities.</title>
        <authorList>
            <person name="Nagy L.G."/>
            <person name="Riley R."/>
            <person name="Tritt A."/>
            <person name="Adam C."/>
            <person name="Daum C."/>
            <person name="Floudas D."/>
            <person name="Sun H."/>
            <person name="Yadav J.S."/>
            <person name="Pangilinan J."/>
            <person name="Larsson K.H."/>
            <person name="Matsuura K."/>
            <person name="Barry K."/>
            <person name="Labutti K."/>
            <person name="Kuo R."/>
            <person name="Ohm R.A."/>
            <person name="Bhattacharya S.S."/>
            <person name="Shirouzu T."/>
            <person name="Yoshinaga Y."/>
            <person name="Martin F.M."/>
            <person name="Grigoriev I.V."/>
            <person name="Hibbett D.S."/>
        </authorList>
    </citation>
    <scope>NUCLEOTIDE SEQUENCE [LARGE SCALE GENOMIC DNA]</scope>
    <source>
        <strain evidence="1 2">L-15889</strain>
    </source>
</reference>